<organism evidence="1 2">
    <name type="scientific">Helicoverpa zea nudivirus 2</name>
    <name type="common">HzNV-2</name>
    <dbReference type="NCBI Taxonomy" id="1128424"/>
    <lineage>
        <taxon>Viruses</taxon>
        <taxon>Viruses incertae sedis</taxon>
        <taxon>Naldaviricetes</taxon>
        <taxon>Lefavirales</taxon>
        <taxon>Nudiviridae</taxon>
        <taxon>Betanudivirus</taxon>
        <taxon>Betanudivirus hezeae</taxon>
    </lineage>
</organism>
<sequence length="248" mass="29150">MDNCKDVVNARSHLYNNEGNSLRPYYYLFERSDERGLFRLRLNYKYHKIRQKHYIRFTKQSRGFSNEYISQSNLMSLFKIAMFEFLGRYIVNVGSIVSINRKRIQSTTVDLGEQDDCGHVWYQGFMYSGYETVYDPLMSLPQSSEPTWISDCAPIVKIVHSLPESVNILSFCKFVRSVLFDEDDDAIIAMNYPIVRMVQITNEILRVYNLIRIKGNLNESLEYLNASITPTLYDLEFTIGLMRWRKSS</sequence>
<dbReference type="Proteomes" id="UP000029779">
    <property type="component" value="Segment"/>
</dbReference>
<organismHost>
    <name type="scientific">Helicoverpa zea</name>
    <name type="common">Corn earworm moth</name>
    <name type="synonym">Heliothis zea</name>
    <dbReference type="NCBI Taxonomy" id="7113"/>
</organismHost>
<dbReference type="EMBL" id="JN418988">
    <property type="protein sequence ID" value="AEW69598.1"/>
    <property type="molecule type" value="Genomic_DNA"/>
</dbReference>
<accession>G9I075</accession>
<dbReference type="KEGG" id="vg:11536470"/>
<dbReference type="GeneID" id="11536470"/>
<evidence type="ECO:0000313" key="1">
    <source>
        <dbReference type="EMBL" id="AEW69598.1"/>
    </source>
</evidence>
<keyword evidence="2" id="KW-1185">Reference proteome</keyword>
<dbReference type="RefSeq" id="YP_004956797.1">
    <property type="nucleotide sequence ID" value="NC_004156.2"/>
</dbReference>
<gene>
    <name evidence="1" type="primary">orf49</name>
    <name evidence="1" type="ORF">Hz2V049</name>
</gene>
<reference evidence="1 2" key="1">
    <citation type="journal article" date="2012" name="Viruses">
        <title>Analysis of the Genome of the Sexually Transmitted Insect Virus Helicoverpa zea Nudivirus 2.</title>
        <authorList>
            <person name="Burand J.P."/>
            <person name="Kim W."/>
            <person name="Afonso C.L."/>
            <person name="Tulman E.R."/>
            <person name="Kutish G.F."/>
            <person name="Lu Z."/>
            <person name="Rock D.L."/>
        </authorList>
    </citation>
    <scope>NUCLEOTIDE SEQUENCE [LARGE SCALE GENOMIC DNA]</scope>
    <source>
        <strain evidence="1">MS1</strain>
    </source>
</reference>
<protein>
    <submittedName>
        <fullName evidence="1">Uncharacterized protein</fullName>
    </submittedName>
</protein>
<proteinExistence type="predicted"/>
<evidence type="ECO:0000313" key="2">
    <source>
        <dbReference type="Proteomes" id="UP000029779"/>
    </source>
</evidence>
<name>G9I075_HZNV2</name>